<sequence>MGANERLPSFLKD</sequence>
<protein>
    <submittedName>
        <fullName evidence="1">Uncharacterized protein</fullName>
    </submittedName>
</protein>
<reference evidence="1" key="2">
    <citation type="journal article" date="2015" name="Data Brief">
        <title>Shoot transcriptome of the giant reed, Arundo donax.</title>
        <authorList>
            <person name="Barrero R.A."/>
            <person name="Guerrero F.D."/>
            <person name="Moolhuijzen P."/>
            <person name="Goolsby J.A."/>
            <person name="Tidwell J."/>
            <person name="Bellgard S.E."/>
            <person name="Bellgard M.I."/>
        </authorList>
    </citation>
    <scope>NUCLEOTIDE SEQUENCE</scope>
    <source>
        <tissue evidence="1">Shoot tissue taken approximately 20 cm above the soil surface</tissue>
    </source>
</reference>
<dbReference type="EMBL" id="GBRH01159174">
    <property type="protein sequence ID" value="JAE38722.1"/>
    <property type="molecule type" value="Transcribed_RNA"/>
</dbReference>
<organism evidence="1">
    <name type="scientific">Arundo donax</name>
    <name type="common">Giant reed</name>
    <name type="synonym">Donax arundinaceus</name>
    <dbReference type="NCBI Taxonomy" id="35708"/>
    <lineage>
        <taxon>Eukaryota</taxon>
        <taxon>Viridiplantae</taxon>
        <taxon>Streptophyta</taxon>
        <taxon>Embryophyta</taxon>
        <taxon>Tracheophyta</taxon>
        <taxon>Spermatophyta</taxon>
        <taxon>Magnoliopsida</taxon>
        <taxon>Liliopsida</taxon>
        <taxon>Poales</taxon>
        <taxon>Poaceae</taxon>
        <taxon>PACMAD clade</taxon>
        <taxon>Arundinoideae</taxon>
        <taxon>Arundineae</taxon>
        <taxon>Arundo</taxon>
    </lineage>
</organism>
<reference evidence="1" key="1">
    <citation type="submission" date="2014-09" db="EMBL/GenBank/DDBJ databases">
        <authorList>
            <person name="Magalhaes I.L.F."/>
            <person name="Oliveira U."/>
            <person name="Santos F.R."/>
            <person name="Vidigal T.H.D.A."/>
            <person name="Brescovit A.D."/>
            <person name="Santos A.J."/>
        </authorList>
    </citation>
    <scope>NUCLEOTIDE SEQUENCE</scope>
    <source>
        <tissue evidence="1">Shoot tissue taken approximately 20 cm above the soil surface</tissue>
    </source>
</reference>
<evidence type="ECO:0000313" key="1">
    <source>
        <dbReference type="EMBL" id="JAE38722.1"/>
    </source>
</evidence>
<proteinExistence type="predicted"/>
<name>A0A0A9HPS8_ARUDO</name>
<accession>A0A0A9HPS8</accession>